<dbReference type="AlphaFoldDB" id="A0AAE0BGW1"/>
<gene>
    <name evidence="2" type="ORF">CYMTET_54331</name>
</gene>
<reference evidence="2 3" key="1">
    <citation type="journal article" date="2015" name="Genome Biol. Evol.">
        <title>Comparative Genomics of a Bacterivorous Green Alga Reveals Evolutionary Causalities and Consequences of Phago-Mixotrophic Mode of Nutrition.</title>
        <authorList>
            <person name="Burns J.A."/>
            <person name="Paasch A."/>
            <person name="Narechania A."/>
            <person name="Kim E."/>
        </authorList>
    </citation>
    <scope>NUCLEOTIDE SEQUENCE [LARGE SCALE GENOMIC DNA]</scope>
    <source>
        <strain evidence="2 3">PLY_AMNH</strain>
    </source>
</reference>
<accession>A0AAE0BGW1</accession>
<proteinExistence type="predicted"/>
<protein>
    <submittedName>
        <fullName evidence="2">Uncharacterized protein</fullName>
    </submittedName>
</protein>
<comment type="caution">
    <text evidence="2">The sequence shown here is derived from an EMBL/GenBank/DDBJ whole genome shotgun (WGS) entry which is preliminary data.</text>
</comment>
<evidence type="ECO:0000313" key="3">
    <source>
        <dbReference type="Proteomes" id="UP001190700"/>
    </source>
</evidence>
<evidence type="ECO:0000256" key="1">
    <source>
        <dbReference type="SAM" id="MobiDB-lite"/>
    </source>
</evidence>
<sequence>MPFGTSRIALDAKLNLTVTENYVSDWNVWEGIRELYQNFKDGIVTAGRADGVQPEEMGRTLIREEPGTYAVQFARTSHPQTVYGEIKLENGVLVLANKGRMTRQCLLLGGSDAGKHSVNDKEIAGRFGEGMKLASLALARTEKDVTIKTGDEQWTFDLTIDHRFGDKKCLYVTLDKRPSPMAEHDFTEVVIKGIKDLEWKMCRAKFLDLAPDDKPLVDTPHGRIILDKSAEVFVKGIFVKSNPGVMGDFGFDFYDVALDRDRKAVTNVNQLYLKGAQILAHCLINNSEMCQDPELPAATRELLRALPSQVYTIVKGNASDWMSPLAAILRVSKVVFSSWFDNFRREHPEKQPTTTAEQRATMKHFKEQTVVVNQHLYEVLSRDPRFISIKKMQADVEEKQREQARTALAKLRQQDPASLSEASKNKAGTLAKMLKELFKTEHRVEILSADCDCNFEFPVLETSTNTFVFKQPFLTQLPNLLAECVRRKQELGEDVEATAVCKKLGSMVLLMSPTSNRVPNKRKRDGKQDLDSNEDQYES</sequence>
<feature type="region of interest" description="Disordered" evidence="1">
    <location>
        <begin position="512"/>
        <end position="539"/>
    </location>
</feature>
<keyword evidence="3" id="KW-1185">Reference proteome</keyword>
<dbReference type="Proteomes" id="UP001190700">
    <property type="component" value="Unassembled WGS sequence"/>
</dbReference>
<evidence type="ECO:0000313" key="2">
    <source>
        <dbReference type="EMBL" id="KAK3235437.1"/>
    </source>
</evidence>
<organism evidence="2 3">
    <name type="scientific">Cymbomonas tetramitiformis</name>
    <dbReference type="NCBI Taxonomy" id="36881"/>
    <lineage>
        <taxon>Eukaryota</taxon>
        <taxon>Viridiplantae</taxon>
        <taxon>Chlorophyta</taxon>
        <taxon>Pyramimonadophyceae</taxon>
        <taxon>Pyramimonadales</taxon>
        <taxon>Pyramimonadaceae</taxon>
        <taxon>Cymbomonas</taxon>
    </lineage>
</organism>
<dbReference type="EMBL" id="LGRX02035288">
    <property type="protein sequence ID" value="KAK3235437.1"/>
    <property type="molecule type" value="Genomic_DNA"/>
</dbReference>
<name>A0AAE0BGW1_9CHLO</name>